<evidence type="ECO:0000313" key="4">
    <source>
        <dbReference type="Proteomes" id="UP001595279"/>
    </source>
</evidence>
<feature type="coiled-coil region" evidence="1">
    <location>
        <begin position="40"/>
        <end position="67"/>
    </location>
</feature>
<keyword evidence="1" id="KW-0175">Coiled coil</keyword>
<keyword evidence="2" id="KW-1133">Transmembrane helix</keyword>
<protein>
    <submittedName>
        <fullName evidence="3">PilN domain-containing protein</fullName>
    </submittedName>
</protein>
<sequence>MVTEINFLEEKSNRNSRLLLYGLIFLVLVILAGVLIFIQRNGLESRVEQNEQKIAETEARIISFQDEHADARQLQQVLEDLAAVQAERVPVLEVYDEALNLMEDEARLSYFSYGEEGGHIIEAEFQQMEGAAAYLEQLQNSPYVTNVQLDSLSREDEGFYGIFSFKVDEGEWIGGADDAEME</sequence>
<dbReference type="EMBL" id="JBHRSA010000031">
    <property type="protein sequence ID" value="MFC3040110.1"/>
    <property type="molecule type" value="Genomic_DNA"/>
</dbReference>
<gene>
    <name evidence="3" type="ORF">ACFOGI_07580</name>
</gene>
<proteinExistence type="predicted"/>
<comment type="caution">
    <text evidence="3">The sequence shown here is derived from an EMBL/GenBank/DDBJ whole genome shotgun (WGS) entry which is preliminary data.</text>
</comment>
<dbReference type="Proteomes" id="UP001595279">
    <property type="component" value="Unassembled WGS sequence"/>
</dbReference>
<feature type="transmembrane region" description="Helical" evidence="2">
    <location>
        <begin position="18"/>
        <end position="38"/>
    </location>
</feature>
<keyword evidence="2" id="KW-0812">Transmembrane</keyword>
<organism evidence="3 4">
    <name type="scientific">Virgibacillus xinjiangensis</name>
    <dbReference type="NCBI Taxonomy" id="393090"/>
    <lineage>
        <taxon>Bacteria</taxon>
        <taxon>Bacillati</taxon>
        <taxon>Bacillota</taxon>
        <taxon>Bacilli</taxon>
        <taxon>Bacillales</taxon>
        <taxon>Bacillaceae</taxon>
        <taxon>Virgibacillus</taxon>
    </lineage>
</organism>
<evidence type="ECO:0000313" key="3">
    <source>
        <dbReference type="EMBL" id="MFC3040110.1"/>
    </source>
</evidence>
<name>A0ABV7CUZ5_9BACI</name>
<reference evidence="4" key="1">
    <citation type="journal article" date="2019" name="Int. J. Syst. Evol. Microbiol.">
        <title>The Global Catalogue of Microorganisms (GCM) 10K type strain sequencing project: providing services to taxonomists for standard genome sequencing and annotation.</title>
        <authorList>
            <consortium name="The Broad Institute Genomics Platform"/>
            <consortium name="The Broad Institute Genome Sequencing Center for Infectious Disease"/>
            <person name="Wu L."/>
            <person name="Ma J."/>
        </authorList>
    </citation>
    <scope>NUCLEOTIDE SEQUENCE [LARGE SCALE GENOMIC DNA]</scope>
    <source>
        <strain evidence="4">KCTC 13128</strain>
    </source>
</reference>
<evidence type="ECO:0000256" key="1">
    <source>
        <dbReference type="SAM" id="Coils"/>
    </source>
</evidence>
<evidence type="ECO:0000256" key="2">
    <source>
        <dbReference type="SAM" id="Phobius"/>
    </source>
</evidence>
<dbReference type="RefSeq" id="WP_390270863.1">
    <property type="nucleotide sequence ID" value="NZ_JBHRSA010000031.1"/>
</dbReference>
<keyword evidence="4" id="KW-1185">Reference proteome</keyword>
<keyword evidence="2" id="KW-0472">Membrane</keyword>
<accession>A0ABV7CUZ5</accession>